<evidence type="ECO:0000313" key="2">
    <source>
        <dbReference type="EMBL" id="GEC24744.1"/>
    </source>
</evidence>
<proteinExistence type="predicted"/>
<evidence type="ECO:0000313" key="3">
    <source>
        <dbReference type="Proteomes" id="UP000320693"/>
    </source>
</evidence>
<accession>A0ABQ0RWN1</accession>
<gene>
    <name evidence="2" type="ORF">PSA01_17730</name>
</gene>
<dbReference type="EMBL" id="BJNH01000018">
    <property type="protein sequence ID" value="GEC24744.1"/>
    <property type="molecule type" value="Genomic_DNA"/>
</dbReference>
<evidence type="ECO:0000256" key="1">
    <source>
        <dbReference type="SAM" id="MobiDB-lite"/>
    </source>
</evidence>
<organism evidence="2 3">
    <name type="scientific">Pseudonocardia saturnea</name>
    <dbReference type="NCBI Taxonomy" id="33909"/>
    <lineage>
        <taxon>Bacteria</taxon>
        <taxon>Bacillati</taxon>
        <taxon>Actinomycetota</taxon>
        <taxon>Actinomycetes</taxon>
        <taxon>Pseudonocardiales</taxon>
        <taxon>Pseudonocardiaceae</taxon>
        <taxon>Pseudonocardia</taxon>
    </lineage>
</organism>
<feature type="compositionally biased region" description="Basic residues" evidence="1">
    <location>
        <begin position="1"/>
        <end position="15"/>
    </location>
</feature>
<comment type="caution">
    <text evidence="2">The sequence shown here is derived from an EMBL/GenBank/DDBJ whole genome shotgun (WGS) entry which is preliminary data.</text>
</comment>
<name>A0ABQ0RWN1_9PSEU</name>
<protein>
    <submittedName>
        <fullName evidence="2">Uncharacterized protein</fullName>
    </submittedName>
</protein>
<feature type="region of interest" description="Disordered" evidence="1">
    <location>
        <begin position="1"/>
        <end position="29"/>
    </location>
</feature>
<keyword evidence="3" id="KW-1185">Reference proteome</keyword>
<reference evidence="2 3" key="1">
    <citation type="submission" date="2019-06" db="EMBL/GenBank/DDBJ databases">
        <title>Whole genome shotgun sequence of Pseudonocardia saturnea NBRC 14499.</title>
        <authorList>
            <person name="Hosoyama A."/>
            <person name="Uohara A."/>
            <person name="Ohji S."/>
            <person name="Ichikawa N."/>
        </authorList>
    </citation>
    <scope>NUCLEOTIDE SEQUENCE [LARGE SCALE GENOMIC DNA]</scope>
    <source>
        <strain evidence="2 3">NBRC 14499</strain>
    </source>
</reference>
<sequence length="130" mass="15310">MPRRRPAQVRARNQRQPRPTAIHGVPLSTSRALDRLDRPRLSSGSVRAELLAWRRAARQPRSVLGRQYNDWAEFIGPFARDALEQAMHALPRRHRASLRRRIVRYDALFRDKTVNDPTIDPSLPWWSRRM</sequence>
<dbReference type="Proteomes" id="UP000320693">
    <property type="component" value="Unassembled WGS sequence"/>
</dbReference>